<accession>A0A8S9HRZ3</accession>
<organism evidence="1">
    <name type="scientific">Brassica cretica</name>
    <name type="common">Mustard</name>
    <dbReference type="NCBI Taxonomy" id="69181"/>
    <lineage>
        <taxon>Eukaryota</taxon>
        <taxon>Viridiplantae</taxon>
        <taxon>Streptophyta</taxon>
        <taxon>Embryophyta</taxon>
        <taxon>Tracheophyta</taxon>
        <taxon>Spermatophyta</taxon>
        <taxon>Magnoliopsida</taxon>
        <taxon>eudicotyledons</taxon>
        <taxon>Gunneridae</taxon>
        <taxon>Pentapetalae</taxon>
        <taxon>rosids</taxon>
        <taxon>malvids</taxon>
        <taxon>Brassicales</taxon>
        <taxon>Brassicaceae</taxon>
        <taxon>Brassiceae</taxon>
        <taxon>Brassica</taxon>
    </lineage>
</organism>
<reference evidence="1" key="1">
    <citation type="submission" date="2019-12" db="EMBL/GenBank/DDBJ databases">
        <title>Genome sequencing and annotation of Brassica cretica.</title>
        <authorList>
            <person name="Studholme D.J."/>
            <person name="Sarris P.F."/>
        </authorList>
    </citation>
    <scope>NUCLEOTIDE SEQUENCE</scope>
    <source>
        <strain evidence="1">PFS-102/07</strain>
        <tissue evidence="1">Leaf</tissue>
    </source>
</reference>
<dbReference type="EMBL" id="QGKY02001250">
    <property type="protein sequence ID" value="KAF2560803.1"/>
    <property type="molecule type" value="Genomic_DNA"/>
</dbReference>
<protein>
    <submittedName>
        <fullName evidence="1">Uncharacterized protein</fullName>
    </submittedName>
</protein>
<proteinExistence type="predicted"/>
<name>A0A8S9HRZ3_BRACR</name>
<gene>
    <name evidence="1" type="ORF">F2Q70_00014547</name>
</gene>
<comment type="caution">
    <text evidence="1">The sequence shown here is derived from an EMBL/GenBank/DDBJ whole genome shotgun (WGS) entry which is preliminary data.</text>
</comment>
<dbReference type="AlphaFoldDB" id="A0A8S9HRZ3"/>
<sequence length="49" mass="5504">MGGRKLKVKMAIDRDEYYGYEYFDGCECCLGEAGTLLAGRHLNLTCLLI</sequence>
<evidence type="ECO:0000313" key="1">
    <source>
        <dbReference type="EMBL" id="KAF2560803.1"/>
    </source>
</evidence>